<keyword evidence="2" id="KW-1185">Reference proteome</keyword>
<sequence length="307" mass="35689">MFEVNIIDFIFLSLAFMITCTGFLINNFESYMPAFVMKGFKYGSFAYRGPGGNFLDAIEISKSYYRHFYSTSTVFNAVTLFYMFLVYYLDFGVNKYIWAVLRFILEQEQPAVSVSAALIAMSLLTIQCARRFYETHYLQVFAKNSKMNLTHYTAGIIHYLGCTITIIGAAPLFCGSQNRESITWTDTWTKYITMPCILTFIWAWYEQYQSNIIFANLRRDKKSGAVVTEDHGIPHGRKFELVSSPHRMCEVIIYTVLAFLVPTKTYFCIYAWVLANQILTAKQADDWYKLTFKTYPKNRKAIFPYLL</sequence>
<protein>
    <submittedName>
        <fullName evidence="1">Uncharacterized protein</fullName>
    </submittedName>
</protein>
<organism evidence="1 2">
    <name type="scientific">Choristoneura fumiferana</name>
    <name type="common">Spruce budworm moth</name>
    <name type="synonym">Archips fumiferana</name>
    <dbReference type="NCBI Taxonomy" id="7141"/>
    <lineage>
        <taxon>Eukaryota</taxon>
        <taxon>Metazoa</taxon>
        <taxon>Ecdysozoa</taxon>
        <taxon>Arthropoda</taxon>
        <taxon>Hexapoda</taxon>
        <taxon>Insecta</taxon>
        <taxon>Pterygota</taxon>
        <taxon>Neoptera</taxon>
        <taxon>Endopterygota</taxon>
        <taxon>Lepidoptera</taxon>
        <taxon>Glossata</taxon>
        <taxon>Ditrysia</taxon>
        <taxon>Tortricoidea</taxon>
        <taxon>Tortricidae</taxon>
        <taxon>Tortricinae</taxon>
        <taxon>Choristoneura</taxon>
    </lineage>
</organism>
<dbReference type="EMBL" id="CM046102">
    <property type="protein sequence ID" value="KAI8439908.1"/>
    <property type="molecule type" value="Genomic_DNA"/>
</dbReference>
<dbReference type="Proteomes" id="UP001064048">
    <property type="component" value="Chromosome 2"/>
</dbReference>
<gene>
    <name evidence="1" type="ORF">MSG28_001369</name>
</gene>
<evidence type="ECO:0000313" key="2">
    <source>
        <dbReference type="Proteomes" id="UP001064048"/>
    </source>
</evidence>
<name>A0ACC0KTS9_CHOFU</name>
<accession>A0ACC0KTS9</accession>
<evidence type="ECO:0000313" key="1">
    <source>
        <dbReference type="EMBL" id="KAI8439908.1"/>
    </source>
</evidence>
<comment type="caution">
    <text evidence="1">The sequence shown here is derived from an EMBL/GenBank/DDBJ whole genome shotgun (WGS) entry which is preliminary data.</text>
</comment>
<reference evidence="1 2" key="1">
    <citation type="journal article" date="2022" name="Genome Biol. Evol.">
        <title>The Spruce Budworm Genome: Reconstructing the Evolutionary History of Antifreeze Proteins.</title>
        <authorList>
            <person name="Beliveau C."/>
            <person name="Gagne P."/>
            <person name="Picq S."/>
            <person name="Vernygora O."/>
            <person name="Keeling C.I."/>
            <person name="Pinkney K."/>
            <person name="Doucet D."/>
            <person name="Wen F."/>
            <person name="Johnston J.S."/>
            <person name="Maaroufi H."/>
            <person name="Boyle B."/>
            <person name="Laroche J."/>
            <person name="Dewar K."/>
            <person name="Juretic N."/>
            <person name="Blackburn G."/>
            <person name="Nisole A."/>
            <person name="Brunet B."/>
            <person name="Brandao M."/>
            <person name="Lumley L."/>
            <person name="Duan J."/>
            <person name="Quan G."/>
            <person name="Lucarotti C.J."/>
            <person name="Roe A.D."/>
            <person name="Sperling F.A.H."/>
            <person name="Levesque R.C."/>
            <person name="Cusson M."/>
        </authorList>
    </citation>
    <scope>NUCLEOTIDE SEQUENCE [LARGE SCALE GENOMIC DNA]</scope>
    <source>
        <strain evidence="1">Glfc:IPQL:Cfum</strain>
    </source>
</reference>
<proteinExistence type="predicted"/>